<dbReference type="Ensembl" id="ENSPMET00000033148.1">
    <property type="protein sequence ID" value="ENSPMEP00000015817.1"/>
    <property type="gene ID" value="ENSPMEG00000018409.1"/>
</dbReference>
<dbReference type="AlphaFoldDB" id="A0A3B3XLD8"/>
<sequence>MPDFFFLKRKKRGDEIKLQGKDAMVGLDGTTERGETGRKACLCGTVEGEGQGRADRVEDRNGGVREKAEGRGQANGMNRKGLVNG</sequence>
<feature type="compositionally biased region" description="Basic and acidic residues" evidence="1">
    <location>
        <begin position="52"/>
        <end position="70"/>
    </location>
</feature>
<reference evidence="2" key="1">
    <citation type="submission" date="2025-05" db="UniProtKB">
        <authorList>
            <consortium name="Ensembl"/>
        </authorList>
    </citation>
    <scope>IDENTIFICATION</scope>
</reference>
<proteinExistence type="predicted"/>
<feature type="region of interest" description="Disordered" evidence="1">
    <location>
        <begin position="52"/>
        <end position="85"/>
    </location>
</feature>
<evidence type="ECO:0000313" key="3">
    <source>
        <dbReference type="Proteomes" id="UP000261480"/>
    </source>
</evidence>
<accession>A0A3B3XLD8</accession>
<organism evidence="2 3">
    <name type="scientific">Poecilia mexicana</name>
    <dbReference type="NCBI Taxonomy" id="48701"/>
    <lineage>
        <taxon>Eukaryota</taxon>
        <taxon>Metazoa</taxon>
        <taxon>Chordata</taxon>
        <taxon>Craniata</taxon>
        <taxon>Vertebrata</taxon>
        <taxon>Euteleostomi</taxon>
        <taxon>Actinopterygii</taxon>
        <taxon>Neopterygii</taxon>
        <taxon>Teleostei</taxon>
        <taxon>Neoteleostei</taxon>
        <taxon>Acanthomorphata</taxon>
        <taxon>Ovalentaria</taxon>
        <taxon>Atherinomorphae</taxon>
        <taxon>Cyprinodontiformes</taxon>
        <taxon>Poeciliidae</taxon>
        <taxon>Poeciliinae</taxon>
        <taxon>Poecilia</taxon>
    </lineage>
</organism>
<keyword evidence="3" id="KW-1185">Reference proteome</keyword>
<dbReference type="Proteomes" id="UP000261480">
    <property type="component" value="Unplaced"/>
</dbReference>
<name>A0A3B3XLD8_9TELE</name>
<evidence type="ECO:0000256" key="1">
    <source>
        <dbReference type="SAM" id="MobiDB-lite"/>
    </source>
</evidence>
<protein>
    <submittedName>
        <fullName evidence="2">Uncharacterized protein</fullName>
    </submittedName>
</protein>
<dbReference type="Ensembl" id="ENSPMET00000022875.1">
    <property type="protein sequence ID" value="ENSPMEP00000030656.1"/>
    <property type="gene ID" value="ENSPMEG00000000387.1"/>
</dbReference>
<evidence type="ECO:0000313" key="2">
    <source>
        <dbReference type="Ensembl" id="ENSPMEP00000015817.1"/>
    </source>
</evidence>